<dbReference type="FunFam" id="3.30.70.250:FF:000001">
    <property type="entry name" value="Malonyl CoA-acyl carrier protein transacylase"/>
    <property type="match status" value="1"/>
</dbReference>
<evidence type="ECO:0000256" key="6">
    <source>
        <dbReference type="PIRNR" id="PIRNR000446"/>
    </source>
</evidence>
<accession>A0A4R2LEN3</accession>
<dbReference type="InterPro" id="IPR016036">
    <property type="entry name" value="Malonyl_transacylase_ACP-bd"/>
</dbReference>
<dbReference type="InterPro" id="IPR016035">
    <property type="entry name" value="Acyl_Trfase/lysoPLipase"/>
</dbReference>
<dbReference type="InterPro" id="IPR001227">
    <property type="entry name" value="Ac_transferase_dom_sf"/>
</dbReference>
<evidence type="ECO:0000259" key="8">
    <source>
        <dbReference type="SMART" id="SM00827"/>
    </source>
</evidence>
<dbReference type="PANTHER" id="PTHR42681">
    <property type="entry name" value="MALONYL-COA-ACYL CARRIER PROTEIN TRANSACYLASE, MITOCHONDRIAL"/>
    <property type="match status" value="1"/>
</dbReference>
<dbReference type="SUPFAM" id="SSF55048">
    <property type="entry name" value="Probable ACP-binding domain of malonyl-CoA ACP transacylase"/>
    <property type="match status" value="1"/>
</dbReference>
<feature type="active site" evidence="7">
    <location>
        <position position="203"/>
    </location>
</feature>
<dbReference type="NCBIfam" id="TIGR00128">
    <property type="entry name" value="fabD"/>
    <property type="match status" value="1"/>
</dbReference>
<feature type="active site" evidence="7">
    <location>
        <position position="94"/>
    </location>
</feature>
<sequence length="315" mass="32124">MTTVSSLAFTFPGQGSQAVGMLADGAGRAEVRTTFAEAADALGFDLWALVQQGPEASLNETHNTQPAMLAAGVALWRVWQAAGGARPALLAGHSLGEYTALVCAGSLEFADAVRLVAARGRLMQEAVPVGAGGMAAILGLSDADVQAACDEAAQGEVVSPVNLNAPGQVVIAGSAAAVARACEAAKVRGAKRALPLPVSVPSHCALMRPAAERLALLLAEVPVQRPAIPVLQNVDVASHDAPEAIREALVRQLYSPVRWVETITRMAAEGVTTVVECGPGKVLAGLNKRIVKGLAAPALADCASVDGVLAELGRN</sequence>
<name>A0A4R2LEN3_9GAMM</name>
<keyword evidence="4 6" id="KW-0012">Acyltransferase</keyword>
<dbReference type="OrthoDB" id="9808564at2"/>
<dbReference type="InterPro" id="IPR004410">
    <property type="entry name" value="Malonyl_CoA-ACP_transAc_FabD"/>
</dbReference>
<evidence type="ECO:0000256" key="5">
    <source>
        <dbReference type="ARBA" id="ARBA00048462"/>
    </source>
</evidence>
<dbReference type="GO" id="GO:0006633">
    <property type="term" value="P:fatty acid biosynthetic process"/>
    <property type="evidence" value="ECO:0007669"/>
    <property type="project" value="TreeGrafter"/>
</dbReference>
<dbReference type="GO" id="GO:0005829">
    <property type="term" value="C:cytosol"/>
    <property type="evidence" value="ECO:0007669"/>
    <property type="project" value="TreeGrafter"/>
</dbReference>
<dbReference type="AlphaFoldDB" id="A0A4R2LEN3"/>
<dbReference type="EC" id="2.3.1.39" evidence="1 6"/>
<dbReference type="PIRSF" id="PIRSF000446">
    <property type="entry name" value="Mct"/>
    <property type="match status" value="1"/>
</dbReference>
<dbReference type="InterPro" id="IPR014043">
    <property type="entry name" value="Acyl_transferase_dom"/>
</dbReference>
<dbReference type="GO" id="GO:0004314">
    <property type="term" value="F:[acyl-carrier-protein] S-malonyltransferase activity"/>
    <property type="evidence" value="ECO:0007669"/>
    <property type="project" value="UniProtKB-EC"/>
</dbReference>
<dbReference type="InterPro" id="IPR050858">
    <property type="entry name" value="Mal-CoA-ACP_Trans/PKS_FabD"/>
</dbReference>
<reference evidence="9 10" key="1">
    <citation type="submission" date="2019-03" db="EMBL/GenBank/DDBJ databases">
        <title>Genomic Encyclopedia of Type Strains, Phase IV (KMG-IV): sequencing the most valuable type-strain genomes for metagenomic binning, comparative biology and taxonomic classification.</title>
        <authorList>
            <person name="Goeker M."/>
        </authorList>
    </citation>
    <scope>NUCLEOTIDE SEQUENCE [LARGE SCALE GENOMIC DNA]</scope>
    <source>
        <strain evidence="9 10">DSM 25287</strain>
    </source>
</reference>
<comment type="catalytic activity">
    <reaction evidence="5 6">
        <text>holo-[ACP] + malonyl-CoA = malonyl-[ACP] + CoA</text>
        <dbReference type="Rhea" id="RHEA:41792"/>
        <dbReference type="Rhea" id="RHEA-COMP:9623"/>
        <dbReference type="Rhea" id="RHEA-COMP:9685"/>
        <dbReference type="ChEBI" id="CHEBI:57287"/>
        <dbReference type="ChEBI" id="CHEBI:57384"/>
        <dbReference type="ChEBI" id="CHEBI:64479"/>
        <dbReference type="ChEBI" id="CHEBI:78449"/>
        <dbReference type="EC" id="2.3.1.39"/>
    </reaction>
</comment>
<dbReference type="Proteomes" id="UP000295765">
    <property type="component" value="Unassembled WGS sequence"/>
</dbReference>
<evidence type="ECO:0000256" key="1">
    <source>
        <dbReference type="ARBA" id="ARBA00013258"/>
    </source>
</evidence>
<proteinExistence type="inferred from homology"/>
<feature type="domain" description="Malonyl-CoA:ACP transacylase (MAT)" evidence="8">
    <location>
        <begin position="10"/>
        <end position="302"/>
    </location>
</feature>
<comment type="caution">
    <text evidence="9">The sequence shown here is derived from an EMBL/GenBank/DDBJ whole genome shotgun (WGS) entry which is preliminary data.</text>
</comment>
<comment type="similarity">
    <text evidence="6">Belongs to the fabD family.</text>
</comment>
<evidence type="ECO:0000256" key="2">
    <source>
        <dbReference type="ARBA" id="ARBA00018953"/>
    </source>
</evidence>
<dbReference type="SUPFAM" id="SSF52151">
    <property type="entry name" value="FabD/lysophospholipase-like"/>
    <property type="match status" value="1"/>
</dbReference>
<gene>
    <name evidence="9" type="ORF">EV699_103186</name>
</gene>
<keyword evidence="10" id="KW-1185">Reference proteome</keyword>
<dbReference type="Gene3D" id="3.30.70.250">
    <property type="entry name" value="Malonyl-CoA ACP transacylase, ACP-binding"/>
    <property type="match status" value="1"/>
</dbReference>
<dbReference type="EMBL" id="SLWY01000003">
    <property type="protein sequence ID" value="TCO83136.1"/>
    <property type="molecule type" value="Genomic_DNA"/>
</dbReference>
<evidence type="ECO:0000256" key="7">
    <source>
        <dbReference type="PIRSR" id="PIRSR000446-1"/>
    </source>
</evidence>
<dbReference type="PANTHER" id="PTHR42681:SF1">
    <property type="entry name" value="MALONYL-COA-ACYL CARRIER PROTEIN TRANSACYLASE, MITOCHONDRIAL"/>
    <property type="match status" value="1"/>
</dbReference>
<evidence type="ECO:0000256" key="3">
    <source>
        <dbReference type="ARBA" id="ARBA00022679"/>
    </source>
</evidence>
<evidence type="ECO:0000313" key="9">
    <source>
        <dbReference type="EMBL" id="TCO83136.1"/>
    </source>
</evidence>
<evidence type="ECO:0000313" key="10">
    <source>
        <dbReference type="Proteomes" id="UP000295765"/>
    </source>
</evidence>
<protein>
    <recommendedName>
        <fullName evidence="2 6">Malonyl CoA-acyl carrier protein transacylase</fullName>
        <ecNumber evidence="1 6">2.3.1.39</ecNumber>
    </recommendedName>
</protein>
<dbReference type="SMART" id="SM00827">
    <property type="entry name" value="PKS_AT"/>
    <property type="match status" value="1"/>
</dbReference>
<dbReference type="Gene3D" id="3.40.366.10">
    <property type="entry name" value="Malonyl-Coenzyme A Acyl Carrier Protein, domain 2"/>
    <property type="match status" value="1"/>
</dbReference>
<keyword evidence="3 6" id="KW-0808">Transferase</keyword>
<dbReference type="InterPro" id="IPR024925">
    <property type="entry name" value="Malonyl_CoA-ACP_transAc"/>
</dbReference>
<dbReference type="RefSeq" id="WP_132538916.1">
    <property type="nucleotide sequence ID" value="NZ_SLWY01000003.1"/>
</dbReference>
<organism evidence="9 10">
    <name type="scientific">Plasticicumulans lactativorans</name>
    <dbReference type="NCBI Taxonomy" id="1133106"/>
    <lineage>
        <taxon>Bacteria</taxon>
        <taxon>Pseudomonadati</taxon>
        <taxon>Pseudomonadota</taxon>
        <taxon>Gammaproteobacteria</taxon>
        <taxon>Candidatus Competibacteraceae</taxon>
        <taxon>Plasticicumulans</taxon>
    </lineage>
</organism>
<dbReference type="Pfam" id="PF00698">
    <property type="entry name" value="Acyl_transf_1"/>
    <property type="match status" value="1"/>
</dbReference>
<evidence type="ECO:0000256" key="4">
    <source>
        <dbReference type="ARBA" id="ARBA00023315"/>
    </source>
</evidence>